<protein>
    <recommendedName>
        <fullName evidence="1">Retrotransposon gag domain-containing protein</fullName>
    </recommendedName>
</protein>
<comment type="caution">
    <text evidence="2">The sequence shown here is derived from an EMBL/GenBank/DDBJ whole genome shotgun (WGS) entry which is preliminary data.</text>
</comment>
<evidence type="ECO:0000313" key="2">
    <source>
        <dbReference type="EMBL" id="OAO92093.1"/>
    </source>
</evidence>
<accession>A0A178UE96</accession>
<dbReference type="InterPro" id="IPR005162">
    <property type="entry name" value="Retrotrans_gag_dom"/>
</dbReference>
<feature type="domain" description="Retrotransposon gag" evidence="1">
    <location>
        <begin position="102"/>
        <end position="188"/>
    </location>
</feature>
<proteinExistence type="predicted"/>
<reference evidence="3" key="1">
    <citation type="journal article" date="2016" name="Proc. Natl. Acad. Sci. U.S.A.">
        <title>Chromosome-level assembly of Arabidopsis thaliana Ler reveals the extent of translocation and inversion polymorphisms.</title>
        <authorList>
            <person name="Zapata L."/>
            <person name="Ding J."/>
            <person name="Willing E.M."/>
            <person name="Hartwig B."/>
            <person name="Bezdan D."/>
            <person name="Jiao W.B."/>
            <person name="Patel V."/>
            <person name="Velikkakam James G."/>
            <person name="Koornneef M."/>
            <person name="Ossowski S."/>
            <person name="Schneeberger K."/>
        </authorList>
    </citation>
    <scope>NUCLEOTIDE SEQUENCE [LARGE SCALE GENOMIC DNA]</scope>
    <source>
        <strain evidence="3">cv. Landsberg erecta</strain>
    </source>
</reference>
<dbReference type="AlphaFoldDB" id="A0A178UE96"/>
<sequence length="256" mass="29453">MTTSRIESRLIAIEKYHKALHEEFIGFHKRQKEIQDAILEFTRMVSASKSSHSKQESATVLEEDIEMPSFDGDHLCIWLEIIEVYFTLQLAPEVCKVDTAFRSMEGDALLWLQCLRQENPTLTWSQLKTELIEEFGGGDITASPEEQLASLRQTGSVDEYANEFRARAAQIGNKDQLVKGMFLNGLKEEIRVMFRPNDAEGPEMAIRTAKAIERELNFNNRAKGRRQYSSHQEYFDMEGTGLCYPGYQPYSIFDDF</sequence>
<gene>
    <name evidence="2" type="ordered locus">AXX17_At5g20190</name>
</gene>
<dbReference type="Pfam" id="PF03732">
    <property type="entry name" value="Retrotrans_gag"/>
    <property type="match status" value="1"/>
</dbReference>
<organism evidence="2 3">
    <name type="scientific">Arabidopsis thaliana</name>
    <name type="common">Mouse-ear cress</name>
    <dbReference type="NCBI Taxonomy" id="3702"/>
    <lineage>
        <taxon>Eukaryota</taxon>
        <taxon>Viridiplantae</taxon>
        <taxon>Streptophyta</taxon>
        <taxon>Embryophyta</taxon>
        <taxon>Tracheophyta</taxon>
        <taxon>Spermatophyta</taxon>
        <taxon>Magnoliopsida</taxon>
        <taxon>eudicotyledons</taxon>
        <taxon>Gunneridae</taxon>
        <taxon>Pentapetalae</taxon>
        <taxon>rosids</taxon>
        <taxon>malvids</taxon>
        <taxon>Brassicales</taxon>
        <taxon>Brassicaceae</taxon>
        <taxon>Camelineae</taxon>
        <taxon>Arabidopsis</taxon>
    </lineage>
</organism>
<dbReference type="EMBL" id="LUHQ01000005">
    <property type="protein sequence ID" value="OAO92093.1"/>
    <property type="molecule type" value="Genomic_DNA"/>
</dbReference>
<evidence type="ECO:0000259" key="1">
    <source>
        <dbReference type="Pfam" id="PF03732"/>
    </source>
</evidence>
<name>A0A178UE96_ARATH</name>
<evidence type="ECO:0000313" key="3">
    <source>
        <dbReference type="Proteomes" id="UP000078284"/>
    </source>
</evidence>
<dbReference type="Proteomes" id="UP000078284">
    <property type="component" value="Chromosome 5"/>
</dbReference>